<evidence type="ECO:0000256" key="1">
    <source>
        <dbReference type="SAM" id="Phobius"/>
    </source>
</evidence>
<evidence type="ECO:0008006" key="4">
    <source>
        <dbReference type="Google" id="ProtNLM"/>
    </source>
</evidence>
<keyword evidence="1" id="KW-0812">Transmembrane</keyword>
<feature type="transmembrane region" description="Helical" evidence="1">
    <location>
        <begin position="30"/>
        <end position="49"/>
    </location>
</feature>
<dbReference type="AlphaFoldDB" id="A0A3S4HHX8"/>
<sequence>MFGKLRDFRLYVLILPALAGLWWIDRVVAVTWLQLGLALPVLVGVALLLRKVLFHSDVSQAADLALASPVGASLVVMADRLFMAAVLLAGVLWLRAERRRAGPAAAAERGGGSALAGHAVPLGAGGAGGAGKRLAGEGGIEDIPRIRRRLGQFTKAYRRTAACVSTRSGKWPRAIRSCGLELGNAFDPRYQLTAMVLKNRDNYRLIRWAEGEDRLAMMDAAYNSGFGSVLQRRRRCANTDGCDPGRWFGGLERTSGQSTRRQSGYGQSFADITNTHVRNVMVVRRLSIGPISAKRADRVEPDGRRF</sequence>
<organism evidence="2 3">
    <name type="scientific">Chromobacterium violaceum</name>
    <dbReference type="NCBI Taxonomy" id="536"/>
    <lineage>
        <taxon>Bacteria</taxon>
        <taxon>Pseudomonadati</taxon>
        <taxon>Pseudomonadota</taxon>
        <taxon>Betaproteobacteria</taxon>
        <taxon>Neisseriales</taxon>
        <taxon>Chromobacteriaceae</taxon>
        <taxon>Chromobacterium</taxon>
    </lineage>
</organism>
<proteinExistence type="predicted"/>
<gene>
    <name evidence="2" type="ORF">NCTC9695_02834</name>
</gene>
<feature type="transmembrane region" description="Helical" evidence="1">
    <location>
        <begin position="7"/>
        <end position="24"/>
    </location>
</feature>
<evidence type="ECO:0000313" key="2">
    <source>
        <dbReference type="EMBL" id="VEB42386.1"/>
    </source>
</evidence>
<reference evidence="2 3" key="1">
    <citation type="submission" date="2018-12" db="EMBL/GenBank/DDBJ databases">
        <authorList>
            <consortium name="Pathogen Informatics"/>
        </authorList>
    </citation>
    <scope>NUCLEOTIDE SEQUENCE [LARGE SCALE GENOMIC DNA]</scope>
    <source>
        <strain evidence="2 3">NCTC9695</strain>
    </source>
</reference>
<evidence type="ECO:0000313" key="3">
    <source>
        <dbReference type="Proteomes" id="UP000275777"/>
    </source>
</evidence>
<dbReference type="Proteomes" id="UP000275777">
    <property type="component" value="Chromosome"/>
</dbReference>
<dbReference type="EMBL" id="LR134182">
    <property type="protein sequence ID" value="VEB42386.1"/>
    <property type="molecule type" value="Genomic_DNA"/>
</dbReference>
<feature type="transmembrane region" description="Helical" evidence="1">
    <location>
        <begin position="70"/>
        <end position="94"/>
    </location>
</feature>
<keyword evidence="1" id="KW-1133">Transmembrane helix</keyword>
<keyword evidence="1" id="KW-0472">Membrane</keyword>
<protein>
    <recommendedName>
        <fullName evidence="4">Transglycosylase SLT domain-containing protein</fullName>
    </recommendedName>
</protein>
<name>A0A3S4HHX8_CHRVL</name>
<accession>A0A3S4HHX8</accession>